<name>A0A8S1H7X1_9PELO</name>
<dbReference type="AlphaFoldDB" id="A0A8S1H7X1"/>
<dbReference type="Pfam" id="PF02463">
    <property type="entry name" value="SMC_N"/>
    <property type="match status" value="1"/>
</dbReference>
<evidence type="ECO:0000256" key="2">
    <source>
        <dbReference type="SAM" id="Coils"/>
    </source>
</evidence>
<dbReference type="PANTHER" id="PTHR43977">
    <property type="entry name" value="STRUCTURAL MAINTENANCE OF CHROMOSOMES PROTEIN 3"/>
    <property type="match status" value="1"/>
</dbReference>
<dbReference type="OrthoDB" id="10255539at2759"/>
<keyword evidence="1" id="KW-0131">Cell cycle</keyword>
<organism evidence="5 6">
    <name type="scientific">Caenorhabditis auriculariae</name>
    <dbReference type="NCBI Taxonomy" id="2777116"/>
    <lineage>
        <taxon>Eukaryota</taxon>
        <taxon>Metazoa</taxon>
        <taxon>Ecdysozoa</taxon>
        <taxon>Nematoda</taxon>
        <taxon>Chromadorea</taxon>
        <taxon>Rhabditida</taxon>
        <taxon>Rhabditina</taxon>
        <taxon>Rhabditomorpha</taxon>
        <taxon>Rhabditoidea</taxon>
        <taxon>Rhabditidae</taxon>
        <taxon>Peloderinae</taxon>
        <taxon>Caenorhabditis</taxon>
    </lineage>
</organism>
<feature type="domain" description="RecF/RecN/SMC N-terminal" evidence="4">
    <location>
        <begin position="2"/>
        <end position="301"/>
    </location>
</feature>
<feature type="compositionally biased region" description="Basic and acidic residues" evidence="3">
    <location>
        <begin position="447"/>
        <end position="480"/>
    </location>
</feature>
<dbReference type="EMBL" id="CAJGYM010000028">
    <property type="protein sequence ID" value="CAD6192506.1"/>
    <property type="molecule type" value="Genomic_DNA"/>
</dbReference>
<gene>
    <name evidence="5" type="ORF">CAUJ_LOCUS8425</name>
</gene>
<dbReference type="GO" id="GO:0005524">
    <property type="term" value="F:ATP binding"/>
    <property type="evidence" value="ECO:0007669"/>
    <property type="project" value="InterPro"/>
</dbReference>
<dbReference type="InterPro" id="IPR027417">
    <property type="entry name" value="P-loop_NTPase"/>
</dbReference>
<dbReference type="InterPro" id="IPR003395">
    <property type="entry name" value="RecF/RecN/SMC_N"/>
</dbReference>
<sequence>MHIKSIELDGFKSYSRKALINGFDKEFNAITGYNGSGKSNILDGICFLLGITRLENIRAKSMNDLVFKQGQAGIIKASVTITFDNRDKSLTPMGYEKADEIVVRRSVVVNGRTGYSINGIAYQNNRVADFFRSVGLNVNNPHFLIMQGRITKVLGMKPEEILGMIEEAAGTKMYEQKKNDSMRTIQNKELKVEEIDKLLREDIAPLVDKMKEDRKNLIEYNRINKTLESWRRKKVAYTYYRSLEVEQLCNKDAEKCDQQIANNEEEIGIARKKISDTEKLLSEHEKNKKGNDAFSHLEETLKGLTEERLAAESELEEARNTTKNYENERKMKIDSLEKDERNLVNKVKELDRIKEEEQRAIEEQVQDESEASQLRTQMEALAKGLITNSTGETVSVEEKIQESRTEAAEIEADLKTAVTRRDRLGPMIKELKGKYEKQSKQQSNEMQELKQRETNLVRSESELSKLSFDEERDQAARTESDKVKASIDQITAKMQQALQRFPRMDASFKKLPTGDFNYERDVVGPIITLFRVKDPQHALPVEVAAGGAVSCLFLHNVPL</sequence>
<keyword evidence="6" id="KW-1185">Reference proteome</keyword>
<evidence type="ECO:0000313" key="5">
    <source>
        <dbReference type="EMBL" id="CAD6192506.1"/>
    </source>
</evidence>
<protein>
    <recommendedName>
        <fullName evidence="4">RecF/RecN/SMC N-terminal domain-containing protein</fullName>
    </recommendedName>
</protein>
<reference evidence="5" key="1">
    <citation type="submission" date="2020-10" db="EMBL/GenBank/DDBJ databases">
        <authorList>
            <person name="Kikuchi T."/>
        </authorList>
    </citation>
    <scope>NUCLEOTIDE SEQUENCE</scope>
    <source>
        <strain evidence="5">NKZ352</strain>
    </source>
</reference>
<feature type="region of interest" description="Disordered" evidence="3">
    <location>
        <begin position="433"/>
        <end position="480"/>
    </location>
</feature>
<evidence type="ECO:0000313" key="6">
    <source>
        <dbReference type="Proteomes" id="UP000835052"/>
    </source>
</evidence>
<evidence type="ECO:0000256" key="1">
    <source>
        <dbReference type="ARBA" id="ARBA00023306"/>
    </source>
</evidence>
<dbReference type="CDD" id="cd03273">
    <property type="entry name" value="ABC_SMC2_euk"/>
    <property type="match status" value="1"/>
</dbReference>
<evidence type="ECO:0000259" key="4">
    <source>
        <dbReference type="Pfam" id="PF02463"/>
    </source>
</evidence>
<feature type="coiled-coil region" evidence="2">
    <location>
        <begin position="294"/>
        <end position="367"/>
    </location>
</feature>
<comment type="caution">
    <text evidence="5">The sequence shown here is derived from an EMBL/GenBank/DDBJ whole genome shotgun (WGS) entry which is preliminary data.</text>
</comment>
<proteinExistence type="predicted"/>
<dbReference type="Proteomes" id="UP000835052">
    <property type="component" value="Unassembled WGS sequence"/>
</dbReference>
<dbReference type="GO" id="GO:0016887">
    <property type="term" value="F:ATP hydrolysis activity"/>
    <property type="evidence" value="ECO:0007669"/>
    <property type="project" value="InterPro"/>
</dbReference>
<keyword evidence="2" id="KW-0175">Coiled coil</keyword>
<evidence type="ECO:0000256" key="3">
    <source>
        <dbReference type="SAM" id="MobiDB-lite"/>
    </source>
</evidence>
<accession>A0A8S1H7X1</accession>
<dbReference type="InterPro" id="IPR027120">
    <property type="entry name" value="Smc2_ABC"/>
</dbReference>
<dbReference type="Gene3D" id="3.40.50.300">
    <property type="entry name" value="P-loop containing nucleotide triphosphate hydrolases"/>
    <property type="match status" value="1"/>
</dbReference>
<dbReference type="SUPFAM" id="SSF52540">
    <property type="entry name" value="P-loop containing nucleoside triphosphate hydrolases"/>
    <property type="match status" value="1"/>
</dbReference>